<protein>
    <submittedName>
        <fullName evidence="4">Uncharacterized protein</fullName>
    </submittedName>
</protein>
<feature type="compositionally biased region" description="Polar residues" evidence="3">
    <location>
        <begin position="1"/>
        <end position="10"/>
    </location>
</feature>
<evidence type="ECO:0000256" key="3">
    <source>
        <dbReference type="SAM" id="MobiDB-lite"/>
    </source>
</evidence>
<sequence length="243" mass="25837">MLDDQPTSRGRTVDCRPANHGSDRGAATRATYATSWSAFVAWCAARAVAPLPVDPAAAAAWLQARARAGRSQASLRVDCAALAGQQRGAGFLWGRDERIARAIARGRVKARPADPAAALRRAAAGCDHSLRGSRDRALLLLAAERFTGAALAALDVEHLEPLAGGGLRVTSSAPFTTMRAVRDLARRPGEPGCAVEAVELWRRRGQRRFGALFTSISRAERPGDRLSADMVRLLLRRAKAGAG</sequence>
<evidence type="ECO:0000313" key="4">
    <source>
        <dbReference type="EMBL" id="MBB2170367.1"/>
    </source>
</evidence>
<dbReference type="GO" id="GO:0015074">
    <property type="term" value="P:DNA integration"/>
    <property type="evidence" value="ECO:0007669"/>
    <property type="project" value="InterPro"/>
</dbReference>
<evidence type="ECO:0000256" key="1">
    <source>
        <dbReference type="ARBA" id="ARBA00023125"/>
    </source>
</evidence>
<dbReference type="Gene3D" id="1.10.443.10">
    <property type="entry name" value="Intergrase catalytic core"/>
    <property type="match status" value="1"/>
</dbReference>
<dbReference type="SUPFAM" id="SSF56349">
    <property type="entry name" value="DNA breaking-rejoining enzymes"/>
    <property type="match status" value="1"/>
</dbReference>
<dbReference type="EMBL" id="JABEQD010000023">
    <property type="protein sequence ID" value="MBB2170367.1"/>
    <property type="molecule type" value="Genomic_DNA"/>
</dbReference>
<evidence type="ECO:0000256" key="2">
    <source>
        <dbReference type="ARBA" id="ARBA00023172"/>
    </source>
</evidence>
<dbReference type="InterPro" id="IPR011010">
    <property type="entry name" value="DNA_brk_join_enz"/>
</dbReference>
<comment type="caution">
    <text evidence="4">The sequence shown here is derived from an EMBL/GenBank/DDBJ whole genome shotgun (WGS) entry which is preliminary data.</text>
</comment>
<dbReference type="RefSeq" id="WP_182987809.1">
    <property type="nucleotide sequence ID" value="NZ_JABEQD010000023.1"/>
</dbReference>
<dbReference type="GO" id="GO:0003677">
    <property type="term" value="F:DNA binding"/>
    <property type="evidence" value="ECO:0007669"/>
    <property type="project" value="UniProtKB-KW"/>
</dbReference>
<accession>A0A7W4NY24</accession>
<dbReference type="InterPro" id="IPR013762">
    <property type="entry name" value="Integrase-like_cat_sf"/>
</dbReference>
<organism evidence="4 5">
    <name type="scientific">Gluconacetobacter aggeris</name>
    <dbReference type="NCBI Taxonomy" id="1286186"/>
    <lineage>
        <taxon>Bacteria</taxon>
        <taxon>Pseudomonadati</taxon>
        <taxon>Pseudomonadota</taxon>
        <taxon>Alphaproteobacteria</taxon>
        <taxon>Acetobacterales</taxon>
        <taxon>Acetobacteraceae</taxon>
        <taxon>Gluconacetobacter</taxon>
    </lineage>
</organism>
<dbReference type="InterPro" id="IPR010998">
    <property type="entry name" value="Integrase_recombinase_N"/>
</dbReference>
<feature type="region of interest" description="Disordered" evidence="3">
    <location>
        <begin position="1"/>
        <end position="26"/>
    </location>
</feature>
<dbReference type="SUPFAM" id="SSF47823">
    <property type="entry name" value="lambda integrase-like, N-terminal domain"/>
    <property type="match status" value="1"/>
</dbReference>
<dbReference type="Proteomes" id="UP000559860">
    <property type="component" value="Unassembled WGS sequence"/>
</dbReference>
<dbReference type="Gene3D" id="1.10.150.130">
    <property type="match status" value="1"/>
</dbReference>
<name>A0A7W4NY24_9PROT</name>
<keyword evidence="2" id="KW-0233">DNA recombination</keyword>
<keyword evidence="5" id="KW-1185">Reference proteome</keyword>
<proteinExistence type="predicted"/>
<evidence type="ECO:0000313" key="5">
    <source>
        <dbReference type="Proteomes" id="UP000559860"/>
    </source>
</evidence>
<dbReference type="AlphaFoldDB" id="A0A7W4NY24"/>
<keyword evidence="1" id="KW-0238">DNA-binding</keyword>
<dbReference type="GO" id="GO:0006310">
    <property type="term" value="P:DNA recombination"/>
    <property type="evidence" value="ECO:0007669"/>
    <property type="project" value="UniProtKB-KW"/>
</dbReference>
<gene>
    <name evidence="4" type="ORF">HLH36_18805</name>
</gene>
<reference evidence="4 5" key="1">
    <citation type="submission" date="2020-04" db="EMBL/GenBank/DDBJ databases">
        <title>Description of novel Gluconacetobacter.</title>
        <authorList>
            <person name="Sombolestani A."/>
        </authorList>
    </citation>
    <scope>NUCLEOTIDE SEQUENCE [LARGE SCALE GENOMIC DNA]</scope>
    <source>
        <strain evidence="4 5">LMG 27801</strain>
    </source>
</reference>